<dbReference type="InParanoid" id="A0A1X7V6F9"/>
<dbReference type="KEGG" id="aqu:100636025"/>
<dbReference type="STRING" id="400682.A0A1X7V6F9"/>
<dbReference type="Pfam" id="PF13481">
    <property type="entry name" value="AAA_25"/>
    <property type="match status" value="1"/>
</dbReference>
<evidence type="ECO:0000313" key="3">
    <source>
        <dbReference type="Proteomes" id="UP000007879"/>
    </source>
</evidence>
<dbReference type="EnsemblMetazoa" id="Aqu2.1.35092_001">
    <property type="protein sequence ID" value="Aqu2.1.35092_001"/>
    <property type="gene ID" value="Aqu2.1.35092"/>
</dbReference>
<reference evidence="3" key="1">
    <citation type="journal article" date="2010" name="Nature">
        <title>The Amphimedon queenslandica genome and the evolution of animal complexity.</title>
        <authorList>
            <person name="Srivastava M."/>
            <person name="Simakov O."/>
            <person name="Chapman J."/>
            <person name="Fahey B."/>
            <person name="Gauthier M.E."/>
            <person name="Mitros T."/>
            <person name="Richards G.S."/>
            <person name="Conaco C."/>
            <person name="Dacre M."/>
            <person name="Hellsten U."/>
            <person name="Larroux C."/>
            <person name="Putnam N.H."/>
            <person name="Stanke M."/>
            <person name="Adamska M."/>
            <person name="Darling A."/>
            <person name="Degnan S.M."/>
            <person name="Oakley T.H."/>
            <person name="Plachetzki D.C."/>
            <person name="Zhai Y."/>
            <person name="Adamski M."/>
            <person name="Calcino A."/>
            <person name="Cummins S.F."/>
            <person name="Goodstein D.M."/>
            <person name="Harris C."/>
            <person name="Jackson D.J."/>
            <person name="Leys S.P."/>
            <person name="Shu S."/>
            <person name="Woodcroft B.J."/>
            <person name="Vervoort M."/>
            <person name="Kosik K.S."/>
            <person name="Manning G."/>
            <person name="Degnan B.M."/>
            <person name="Rokhsar D.S."/>
        </authorList>
    </citation>
    <scope>NUCLEOTIDE SEQUENCE [LARGE SCALE GENOMIC DNA]</scope>
</reference>
<dbReference type="PANTHER" id="PTHR12873">
    <property type="entry name" value="T7-LIKE MITOCHONDRIAL DNA HELICASE"/>
    <property type="match status" value="1"/>
</dbReference>
<organism evidence="2">
    <name type="scientific">Amphimedon queenslandica</name>
    <name type="common">Sponge</name>
    <dbReference type="NCBI Taxonomy" id="400682"/>
    <lineage>
        <taxon>Eukaryota</taxon>
        <taxon>Metazoa</taxon>
        <taxon>Porifera</taxon>
        <taxon>Demospongiae</taxon>
        <taxon>Heteroscleromorpha</taxon>
        <taxon>Haplosclerida</taxon>
        <taxon>Niphatidae</taxon>
        <taxon>Amphimedon</taxon>
    </lineage>
</organism>
<reference evidence="2" key="2">
    <citation type="submission" date="2017-05" db="UniProtKB">
        <authorList>
            <consortium name="EnsemblMetazoa"/>
        </authorList>
    </citation>
    <scope>IDENTIFICATION</scope>
</reference>
<dbReference type="OMA" id="GIRWSRF"/>
<proteinExistence type="predicted"/>
<protein>
    <recommendedName>
        <fullName evidence="1">SF4 helicase domain-containing protein</fullName>
    </recommendedName>
</protein>
<dbReference type="InterPro" id="IPR027417">
    <property type="entry name" value="P-loop_NTPase"/>
</dbReference>
<dbReference type="Proteomes" id="UP000007879">
    <property type="component" value="Unassembled WGS sequence"/>
</dbReference>
<evidence type="ECO:0000313" key="2">
    <source>
        <dbReference type="EnsemblMetazoa" id="Aqu2.1.35092_001"/>
    </source>
</evidence>
<keyword evidence="3" id="KW-1185">Reference proteome</keyword>
<dbReference type="AlphaFoldDB" id="A0A1X7V6F9"/>
<dbReference type="GO" id="GO:0003697">
    <property type="term" value="F:single-stranded DNA binding"/>
    <property type="evidence" value="ECO:0007669"/>
    <property type="project" value="InterPro"/>
</dbReference>
<dbReference type="GO" id="GO:0006264">
    <property type="term" value="P:mitochondrial DNA replication"/>
    <property type="evidence" value="ECO:0007669"/>
    <property type="project" value="TreeGrafter"/>
</dbReference>
<dbReference type="SUPFAM" id="SSF52540">
    <property type="entry name" value="P-loop containing nucleoside triphosphate hydrolases"/>
    <property type="match status" value="1"/>
</dbReference>
<dbReference type="eggNOG" id="KOG2373">
    <property type="taxonomic scope" value="Eukaryota"/>
</dbReference>
<name>A0A1X7V6F9_AMPQE</name>
<dbReference type="Gene3D" id="3.40.50.300">
    <property type="entry name" value="P-loop containing nucleotide triphosphate hydrolases"/>
    <property type="match status" value="1"/>
</dbReference>
<dbReference type="InterPro" id="IPR027032">
    <property type="entry name" value="Twinkle-like"/>
</dbReference>
<dbReference type="EnsemblMetazoa" id="XM_003385574.2">
    <property type="protein sequence ID" value="XP_003385622.1"/>
    <property type="gene ID" value="LOC100636025"/>
</dbReference>
<evidence type="ECO:0000259" key="1">
    <source>
        <dbReference type="PROSITE" id="PS51199"/>
    </source>
</evidence>
<accession>A0A1X7V6F9</accession>
<dbReference type="GO" id="GO:0005524">
    <property type="term" value="F:ATP binding"/>
    <property type="evidence" value="ECO:0007669"/>
    <property type="project" value="InterPro"/>
</dbReference>
<dbReference type="OrthoDB" id="275278at2759"/>
<dbReference type="GO" id="GO:0043139">
    <property type="term" value="F:5'-3' DNA helicase activity"/>
    <property type="evidence" value="ECO:0007669"/>
    <property type="project" value="InterPro"/>
</dbReference>
<dbReference type="InterPro" id="IPR007694">
    <property type="entry name" value="DNA_helicase_DnaB-like_C"/>
</dbReference>
<dbReference type="CDD" id="cd01122">
    <property type="entry name" value="Twinkle_C"/>
    <property type="match status" value="1"/>
</dbReference>
<dbReference type="PROSITE" id="PS51199">
    <property type="entry name" value="SF4_HELICASE"/>
    <property type="match status" value="1"/>
</dbReference>
<dbReference type="FunCoup" id="A0A1X7V6F9">
    <property type="interactions" value="327"/>
</dbReference>
<sequence>MATGLFLSRFFVSYFSSASHSIRAELEKRGLKFTTGVTSLKVSPCPHCTAQSSTLFIQPDGKWVCTPCKKSGTKKDLFSSEVKGQAKETALKNRPTNATIKANGPLKMAKNIKLGSISPTLTPKGLKFNGTSKDPVMMTADTNDDDDVLSSTSTLPSPLKSQKESIVSLPINDKVKKLFAIEKLSTDVIQRYSVTLHLDNEKSSLIFPWYSYSLLSNFNRTGSIENGEMVLTPSDGELPLNRSVFGWHDIKRTGTKELIVTDAEIDAMAAFQGSTLDSIAMNLKPFSALPPQLLKDLEEMDKIFIWPRDSSSSLVSGLPRLLNKPVCWTINEFTQDGKRLSPLDALNNGLSFRTIIDSAKPASHKEILYFHQLENNVYEEFLNTEKVAGVKWKRFSKLTAILKGFRPGELTIFTGPTGSGKTTFMSEMSLDLCQQGVSTLWGSFELSNVRLIKTMMKQFSGVNFDDHLNEYQSYAEKFRTLPMHFMKFHGQTELTKVIEAMTHGVMVNGIQHIIIDNLQFMIGMKSKCFEDSFHAQNAVFAEFRHFATEHNVHITVIIHPRKEDPDRPLKTSSFFGTAKATQEADNILILQSIGRDKFLQITKNRFSGNLGNIKMLFDTNSLTYSGMFKKVATSPVVGDISKSSFVKKQEEPLAHNVVNNHVKLPTGIMKPTPFKPIIINKY</sequence>
<dbReference type="GO" id="GO:0005739">
    <property type="term" value="C:mitochondrion"/>
    <property type="evidence" value="ECO:0007669"/>
    <property type="project" value="TreeGrafter"/>
</dbReference>
<feature type="domain" description="SF4 helicase" evidence="1">
    <location>
        <begin position="384"/>
        <end position="631"/>
    </location>
</feature>
<dbReference type="PANTHER" id="PTHR12873:SF0">
    <property type="entry name" value="TWINKLE MTDNA HELICASE"/>
    <property type="match status" value="1"/>
</dbReference>
<gene>
    <name evidence="2" type="primary">100636025</name>
</gene>